<evidence type="ECO:0000313" key="2">
    <source>
        <dbReference type="EMBL" id="CAA9588300.1"/>
    </source>
</evidence>
<proteinExistence type="predicted"/>
<gene>
    <name evidence="2" type="ORF">AVDCRST_MAG86-4066</name>
</gene>
<dbReference type="GO" id="GO:0016747">
    <property type="term" value="F:acyltransferase activity, transferring groups other than amino-acyl groups"/>
    <property type="evidence" value="ECO:0007669"/>
    <property type="project" value="InterPro"/>
</dbReference>
<feature type="domain" description="N-acetyltransferase" evidence="1">
    <location>
        <begin position="6"/>
        <end position="163"/>
    </location>
</feature>
<dbReference type="Gene3D" id="3.40.630.30">
    <property type="match status" value="1"/>
</dbReference>
<dbReference type="CDD" id="cd04301">
    <property type="entry name" value="NAT_SF"/>
    <property type="match status" value="1"/>
</dbReference>
<dbReference type="InterPro" id="IPR016181">
    <property type="entry name" value="Acyl_CoA_acyltransferase"/>
</dbReference>
<dbReference type="EMBL" id="CADCWP010000358">
    <property type="protein sequence ID" value="CAA9588300.1"/>
    <property type="molecule type" value="Genomic_DNA"/>
</dbReference>
<accession>A0A6J4VWY0</accession>
<name>A0A6J4VWY0_9DEIN</name>
<dbReference type="SUPFAM" id="SSF55729">
    <property type="entry name" value="Acyl-CoA N-acyltransferases (Nat)"/>
    <property type="match status" value="1"/>
</dbReference>
<dbReference type="InterPro" id="IPR000182">
    <property type="entry name" value="GNAT_dom"/>
</dbReference>
<organism evidence="2">
    <name type="scientific">uncultured Truepera sp</name>
    <dbReference type="NCBI Taxonomy" id="543023"/>
    <lineage>
        <taxon>Bacteria</taxon>
        <taxon>Thermotogati</taxon>
        <taxon>Deinococcota</taxon>
        <taxon>Deinococci</taxon>
        <taxon>Trueperales</taxon>
        <taxon>Trueperaceae</taxon>
        <taxon>Truepera</taxon>
        <taxon>environmental samples</taxon>
    </lineage>
</organism>
<dbReference type="AlphaFoldDB" id="A0A6J4VWY0"/>
<evidence type="ECO:0000259" key="1">
    <source>
        <dbReference type="PROSITE" id="PS51186"/>
    </source>
</evidence>
<reference evidence="2" key="1">
    <citation type="submission" date="2020-02" db="EMBL/GenBank/DDBJ databases">
        <authorList>
            <person name="Meier V. D."/>
        </authorList>
    </citation>
    <scope>NUCLEOTIDE SEQUENCE</scope>
    <source>
        <strain evidence="2">AVDCRST_MAG86</strain>
    </source>
</reference>
<protein>
    <recommendedName>
        <fullName evidence="1">N-acetyltransferase domain-containing protein</fullName>
    </recommendedName>
</protein>
<sequence length="163" mass="18856">MNRPPLVIESWTPEHPRWEKLVELIGKEGQTDWALDPYFARFSRHFLVAQRADKLVGFLMFVHWEIGPHDRKAPKLQLSGETLTEAKVLAFGVPKPFRRQGVGRALQERTIERARELGCYQVRSVSEVDHGDNHQLKLSLGFAVEPMERPTPTFAFIMPLRDR</sequence>
<dbReference type="Pfam" id="PF00583">
    <property type="entry name" value="Acetyltransf_1"/>
    <property type="match status" value="1"/>
</dbReference>
<dbReference type="PROSITE" id="PS51186">
    <property type="entry name" value="GNAT"/>
    <property type="match status" value="1"/>
</dbReference>